<keyword evidence="5" id="KW-0378">Hydrolase</keyword>
<evidence type="ECO:0000259" key="4">
    <source>
        <dbReference type="Pfam" id="PF22422"/>
    </source>
</evidence>
<dbReference type="InterPro" id="IPR054491">
    <property type="entry name" value="MGH1-like_GH"/>
</dbReference>
<dbReference type="Gene3D" id="2.60.120.260">
    <property type="entry name" value="Galactose-binding domain-like"/>
    <property type="match status" value="2"/>
</dbReference>
<evidence type="ECO:0000259" key="2">
    <source>
        <dbReference type="Pfam" id="PF00754"/>
    </source>
</evidence>
<dbReference type="Proteomes" id="UP000319576">
    <property type="component" value="Chromosome"/>
</dbReference>
<protein>
    <submittedName>
        <fullName evidence="5">Beta-L-arabinobiosidase</fullName>
        <ecNumber evidence="5">3.2.1.187</ecNumber>
    </submittedName>
</protein>
<name>A0A517XQL2_9BACT</name>
<dbReference type="AlphaFoldDB" id="A0A517XQL2"/>
<dbReference type="InterPro" id="IPR005194">
    <property type="entry name" value="Glyco_hydro_65_C"/>
</dbReference>
<evidence type="ECO:0000259" key="3">
    <source>
        <dbReference type="Pfam" id="PF03633"/>
    </source>
</evidence>
<evidence type="ECO:0000313" key="6">
    <source>
        <dbReference type="Proteomes" id="UP000319576"/>
    </source>
</evidence>
<proteinExistence type="predicted"/>
<dbReference type="GO" id="GO:0005975">
    <property type="term" value="P:carbohydrate metabolic process"/>
    <property type="evidence" value="ECO:0007669"/>
    <property type="project" value="InterPro"/>
</dbReference>
<dbReference type="Pfam" id="PF00754">
    <property type="entry name" value="F5_F8_type_C"/>
    <property type="match status" value="1"/>
</dbReference>
<organism evidence="5 6">
    <name type="scientific">Urbifossiella limnaea</name>
    <dbReference type="NCBI Taxonomy" id="2528023"/>
    <lineage>
        <taxon>Bacteria</taxon>
        <taxon>Pseudomonadati</taxon>
        <taxon>Planctomycetota</taxon>
        <taxon>Planctomycetia</taxon>
        <taxon>Gemmatales</taxon>
        <taxon>Gemmataceae</taxon>
        <taxon>Urbifossiella</taxon>
    </lineage>
</organism>
<feature type="chain" id="PRO_5022049392" evidence="1">
    <location>
        <begin position="23"/>
        <end position="849"/>
    </location>
</feature>
<dbReference type="EMBL" id="CP036273">
    <property type="protein sequence ID" value="QDU19790.1"/>
    <property type="molecule type" value="Genomic_DNA"/>
</dbReference>
<keyword evidence="1" id="KW-0732">Signal</keyword>
<dbReference type="Pfam" id="PF03633">
    <property type="entry name" value="Glyco_hydro_65C"/>
    <property type="match status" value="1"/>
</dbReference>
<dbReference type="InterPro" id="IPR012341">
    <property type="entry name" value="6hp_glycosidase-like_sf"/>
</dbReference>
<dbReference type="Pfam" id="PF22422">
    <property type="entry name" value="MGH1-like_GH"/>
    <property type="match status" value="1"/>
</dbReference>
<gene>
    <name evidence="5" type="primary">hypBA2</name>
    <name evidence="5" type="ORF">ETAA1_17280</name>
</gene>
<dbReference type="SUPFAM" id="SSF49785">
    <property type="entry name" value="Galactose-binding domain-like"/>
    <property type="match status" value="2"/>
</dbReference>
<keyword evidence="5" id="KW-0326">Glycosidase</keyword>
<dbReference type="InterPro" id="IPR000421">
    <property type="entry name" value="FA58C"/>
</dbReference>
<accession>A0A517XQL2</accession>
<evidence type="ECO:0000313" key="5">
    <source>
        <dbReference type="EMBL" id="QDU19790.1"/>
    </source>
</evidence>
<evidence type="ECO:0000256" key="1">
    <source>
        <dbReference type="SAM" id="SignalP"/>
    </source>
</evidence>
<dbReference type="Gene3D" id="1.50.10.10">
    <property type="match status" value="1"/>
</dbReference>
<feature type="domain" description="Glycoside hydrolase family 65 C-terminal" evidence="3">
    <location>
        <begin position="456"/>
        <end position="511"/>
    </location>
</feature>
<dbReference type="EC" id="3.2.1.187" evidence="5"/>
<sequence precursor="true">MRTVPLSSAALAVCLLAVPTGAAEPLLAPQQLLDRETFWDNRDWDWYQANVPFFECPDPDIQTTYYYRWELLTKHLTYGSPNSGYSFTEFIDRPFWSGAYGAISCPAGHQLYEARWLRDPKIARDYGRYWLRTPGAQPRNYSTWLADAVWAVHRVHPDDALVTDLLPDLKKNHEGWEKRHFVADVGLFWQTGHDDGMEFNINSRQTKDILRGAPGYRPTMNAYLWADALAIARVADLAGDKATAGTYRAKAAGLKENLQKKLWDPKRQFFFPMSQRDEEVDGFKVKALTLTHQTGRHAGSAFGRELIGYVPWQFSMPDAKKGYEVAWKKLTDKDGFAAPFGPTTVERNDPMFLLKKTCCWWSGQSWPYATSQTLKALANVLQEYEQDAVTKADYLKLLTTFAKTHRKNGKPYLAEACHPDTGSFEGHDGYNHSEHYFHSSFNDLVVTGLVGLTPRDDDTLELKPLAPADWAYFALDEVPYRGHLVSIQWDRDGTRYRRGKGLRVFANGNEIAASETLAPLAVKLPAAPKPAGRGAAGPVNFAVNNDGTYYPRVLASFSHPKTPPSRLTDGNYWYLRDPPNRWTCEGSPNASDSVVIEFGAKRVIHTAKLYFLDDEKGVVPPAKFDIESWDGKAWQPVSTQTRAPEKPTGRRANVIRFPALATEKVRAVLLHANGGRSGLTEFEVWGDAKLPLADPPHPAGNLAYNPGDKAFPKASASYADRFGGRPMSAIDGKTNFLPSPTNRWTSYESPNATDWLDVDFGSEKEFARVELAIYDDRGGVQPPSKYEVEFWDGKAWRPVANAKKMPEKPTGSQFNQVLFDRVNASKVRVVFTHAGMARSGVSEMFVWNE</sequence>
<dbReference type="KEGG" id="uli:ETAA1_17280"/>
<feature type="domain" description="Mannosylglycerate hydrolase MGH1-like glycoside hydrolase" evidence="4">
    <location>
        <begin position="100"/>
        <end position="433"/>
    </location>
</feature>
<feature type="domain" description="F5/8 type C" evidence="2">
    <location>
        <begin position="714"/>
        <end position="833"/>
    </location>
</feature>
<dbReference type="InterPro" id="IPR008928">
    <property type="entry name" value="6-hairpin_glycosidase_sf"/>
</dbReference>
<feature type="signal peptide" evidence="1">
    <location>
        <begin position="1"/>
        <end position="22"/>
    </location>
</feature>
<dbReference type="GO" id="GO:0016798">
    <property type="term" value="F:hydrolase activity, acting on glycosyl bonds"/>
    <property type="evidence" value="ECO:0007669"/>
    <property type="project" value="UniProtKB-KW"/>
</dbReference>
<dbReference type="InterPro" id="IPR008979">
    <property type="entry name" value="Galactose-bd-like_sf"/>
</dbReference>
<reference evidence="5 6" key="1">
    <citation type="submission" date="2019-02" db="EMBL/GenBank/DDBJ databases">
        <title>Deep-cultivation of Planctomycetes and their phenomic and genomic characterization uncovers novel biology.</title>
        <authorList>
            <person name="Wiegand S."/>
            <person name="Jogler M."/>
            <person name="Boedeker C."/>
            <person name="Pinto D."/>
            <person name="Vollmers J."/>
            <person name="Rivas-Marin E."/>
            <person name="Kohn T."/>
            <person name="Peeters S.H."/>
            <person name="Heuer A."/>
            <person name="Rast P."/>
            <person name="Oberbeckmann S."/>
            <person name="Bunk B."/>
            <person name="Jeske O."/>
            <person name="Meyerdierks A."/>
            <person name="Storesund J.E."/>
            <person name="Kallscheuer N."/>
            <person name="Luecker S."/>
            <person name="Lage O.M."/>
            <person name="Pohl T."/>
            <person name="Merkel B.J."/>
            <person name="Hornburger P."/>
            <person name="Mueller R.-W."/>
            <person name="Bruemmer F."/>
            <person name="Labrenz M."/>
            <person name="Spormann A.M."/>
            <person name="Op den Camp H."/>
            <person name="Overmann J."/>
            <person name="Amann R."/>
            <person name="Jetten M.S.M."/>
            <person name="Mascher T."/>
            <person name="Medema M.H."/>
            <person name="Devos D.P."/>
            <person name="Kaster A.-K."/>
            <person name="Ovreas L."/>
            <person name="Rohde M."/>
            <person name="Galperin M.Y."/>
            <person name="Jogler C."/>
        </authorList>
    </citation>
    <scope>NUCLEOTIDE SEQUENCE [LARGE SCALE GENOMIC DNA]</scope>
    <source>
        <strain evidence="5 6">ETA_A1</strain>
    </source>
</reference>
<dbReference type="OrthoDB" id="231241at2"/>
<dbReference type="RefSeq" id="WP_145236308.1">
    <property type="nucleotide sequence ID" value="NZ_CP036273.1"/>
</dbReference>
<dbReference type="SUPFAM" id="SSF48208">
    <property type="entry name" value="Six-hairpin glycosidases"/>
    <property type="match status" value="1"/>
</dbReference>
<keyword evidence="6" id="KW-1185">Reference proteome</keyword>